<keyword evidence="10" id="KW-1185">Reference proteome</keyword>
<dbReference type="Proteomes" id="UP001059822">
    <property type="component" value="Chromosome"/>
</dbReference>
<evidence type="ECO:0000313" key="8">
    <source>
        <dbReference type="EMBL" id="UTO56339.1"/>
    </source>
</evidence>
<keyword evidence="3 5" id="KW-0963">Cytoplasm</keyword>
<dbReference type="NCBIfam" id="NF011163">
    <property type="entry name" value="PRK14565.1"/>
    <property type="match status" value="1"/>
</dbReference>
<dbReference type="PROSITE" id="PS51440">
    <property type="entry name" value="TIM_2"/>
    <property type="match status" value="1"/>
</dbReference>
<comment type="function">
    <text evidence="5">Involved in the gluconeogenesis. Catalyzes stereospecifically the conversion of dihydroxyacetone phosphate (DHAP) to D-glyceraldehyde-3-phosphate (G3P).</text>
</comment>
<evidence type="ECO:0000256" key="5">
    <source>
        <dbReference type="HAMAP-Rule" id="MF_00147"/>
    </source>
</evidence>
<evidence type="ECO:0000256" key="6">
    <source>
        <dbReference type="RuleBase" id="RU363013"/>
    </source>
</evidence>
<name>A0A9Q9BS20_9RICK</name>
<evidence type="ECO:0000256" key="3">
    <source>
        <dbReference type="ARBA" id="ARBA00022490"/>
    </source>
</evidence>
<feature type="active site" description="Proton acceptor" evidence="5">
    <location>
        <position position="163"/>
    </location>
</feature>
<evidence type="ECO:0000313" key="10">
    <source>
        <dbReference type="Proteomes" id="UP001059985"/>
    </source>
</evidence>
<dbReference type="GO" id="GO:0004807">
    <property type="term" value="F:triose-phosphate isomerase activity"/>
    <property type="evidence" value="ECO:0007669"/>
    <property type="project" value="UniProtKB-UniRule"/>
</dbReference>
<dbReference type="GO" id="GO:0006096">
    <property type="term" value="P:glycolytic process"/>
    <property type="evidence" value="ECO:0007669"/>
    <property type="project" value="UniProtKB-UniRule"/>
</dbReference>
<feature type="binding site" evidence="5">
    <location>
        <position position="169"/>
    </location>
    <ligand>
        <name>substrate</name>
    </ligand>
</feature>
<dbReference type="HAMAP" id="MF_00147_B">
    <property type="entry name" value="TIM_B"/>
    <property type="match status" value="1"/>
</dbReference>
<dbReference type="Proteomes" id="UP001059985">
    <property type="component" value="Chromosome"/>
</dbReference>
<evidence type="ECO:0000256" key="1">
    <source>
        <dbReference type="ARBA" id="ARBA00007422"/>
    </source>
</evidence>
<protein>
    <recommendedName>
        <fullName evidence="5 6">Triosephosphate isomerase</fullName>
        <shortName evidence="5">TIM</shortName>
        <shortName evidence="5">TPI</shortName>
        <ecNumber evidence="5 6">5.3.1.1</ecNumber>
    </recommendedName>
    <alternativeName>
        <fullName evidence="5">Triose-phosphate isomerase</fullName>
    </alternativeName>
</protein>
<reference evidence="7" key="1">
    <citation type="journal article" date="2022" name="Microorganisms">
        <title>Assembly and Comparison of Ca. Neoehrlichia mikurensis Genomes.</title>
        <authorList>
            <person name="Azagi T."/>
            <person name="Dirks R.P."/>
            <person name="Yebra-Pimentel E.S."/>
            <person name="Schaap P.J."/>
            <person name="Koehorst J.J."/>
            <person name="Esser H.J."/>
            <person name="Sprong H."/>
        </authorList>
    </citation>
    <scope>NUCLEOTIDE SEQUENCE</scope>
    <source>
        <strain evidence="8">18-2804</strain>
        <strain evidence="7">18-2837</strain>
    </source>
</reference>
<keyword evidence="5 6" id="KW-0413">Isomerase</keyword>
<comment type="subcellular location">
    <subcellularLocation>
        <location evidence="5 6">Cytoplasm</location>
    </subcellularLocation>
</comment>
<sequence length="239" mass="26810">MSFIVIANWKMNGFPLAFMEFCKSLNSFLIADYLNKKDLTIVLCPPFISMSGFIEFSSMVKLGAQNCYYKESGQYTGEISASMLKKCNCKYVIVGHSERRQLFYESDNEVKLKAQSVIDAGLIPIVCIGETLADRNNGITRDVLLSQCEKCLPNNGEFIIAYEPIWAIGNSTLPSIELINKSFDIIKSYINSCKLIYGGSVNYHNIHDIQKIQRLDGVIVGNASLNVDSFYKIICNIDC</sequence>
<dbReference type="NCBIfam" id="TIGR00419">
    <property type="entry name" value="tim"/>
    <property type="match status" value="1"/>
</dbReference>
<feature type="binding site" evidence="5">
    <location>
        <position position="200"/>
    </location>
    <ligand>
        <name>substrate</name>
    </ligand>
</feature>
<comment type="caution">
    <text evidence="5">Lacks conserved residue(s) required for the propagation of feature annotation.</text>
</comment>
<dbReference type="InterPro" id="IPR022896">
    <property type="entry name" value="TrioseP_Isoase_bac/euk"/>
</dbReference>
<comment type="pathway">
    <text evidence="5 6">Carbohydrate degradation; glycolysis; D-glyceraldehyde 3-phosphate from glycerone phosphate: step 1/1.</text>
</comment>
<dbReference type="GO" id="GO:0006094">
    <property type="term" value="P:gluconeogenesis"/>
    <property type="evidence" value="ECO:0007669"/>
    <property type="project" value="UniProtKB-UniRule"/>
</dbReference>
<dbReference type="EMBL" id="CP089285">
    <property type="protein sequence ID" value="UTO56339.1"/>
    <property type="molecule type" value="Genomic_DNA"/>
</dbReference>
<feature type="binding site" evidence="5">
    <location>
        <begin position="8"/>
        <end position="10"/>
    </location>
    <ligand>
        <name>substrate</name>
    </ligand>
</feature>
<dbReference type="EMBL" id="CP089286">
    <property type="protein sequence ID" value="UTO55420.1"/>
    <property type="molecule type" value="Genomic_DNA"/>
</dbReference>
<dbReference type="AlphaFoldDB" id="A0A9Q9BS20"/>
<dbReference type="CDD" id="cd00311">
    <property type="entry name" value="TIM"/>
    <property type="match status" value="1"/>
</dbReference>
<dbReference type="RefSeq" id="WP_218194043.1">
    <property type="nucleotide sequence ID" value="NZ_CP054597.1"/>
</dbReference>
<organism evidence="7 9">
    <name type="scientific">Neoehrlichia mikurensis</name>
    <dbReference type="NCBI Taxonomy" id="89586"/>
    <lineage>
        <taxon>Bacteria</taxon>
        <taxon>Pseudomonadati</taxon>
        <taxon>Pseudomonadota</taxon>
        <taxon>Alphaproteobacteria</taxon>
        <taxon>Rickettsiales</taxon>
        <taxon>Anaplasmataceae</taxon>
        <taxon>Candidatus Neoehrlichia</taxon>
    </lineage>
</organism>
<evidence type="ECO:0000256" key="2">
    <source>
        <dbReference type="ARBA" id="ARBA00022432"/>
    </source>
</evidence>
<keyword evidence="4 5" id="KW-0324">Glycolysis</keyword>
<dbReference type="InterPro" id="IPR000652">
    <property type="entry name" value="Triosephosphate_isomerase"/>
</dbReference>
<keyword evidence="2 5" id="KW-0312">Gluconeogenesis</keyword>
<proteinExistence type="inferred from homology"/>
<comment type="catalytic activity">
    <reaction evidence="5 6">
        <text>D-glyceraldehyde 3-phosphate = dihydroxyacetone phosphate</text>
        <dbReference type="Rhea" id="RHEA:18585"/>
        <dbReference type="ChEBI" id="CHEBI:57642"/>
        <dbReference type="ChEBI" id="CHEBI:59776"/>
        <dbReference type="EC" id="5.3.1.1"/>
    </reaction>
</comment>
<feature type="active site" description="Electrophile" evidence="5">
    <location>
        <position position="96"/>
    </location>
</feature>
<dbReference type="EC" id="5.3.1.1" evidence="5 6"/>
<dbReference type="GO" id="GO:0005829">
    <property type="term" value="C:cytosol"/>
    <property type="evidence" value="ECO:0007669"/>
    <property type="project" value="TreeGrafter"/>
</dbReference>
<dbReference type="Pfam" id="PF00121">
    <property type="entry name" value="TIM"/>
    <property type="match status" value="1"/>
</dbReference>
<evidence type="ECO:0000313" key="7">
    <source>
        <dbReference type="EMBL" id="UTO55420.1"/>
    </source>
</evidence>
<comment type="pathway">
    <text evidence="5 6">Carbohydrate biosynthesis; gluconeogenesis.</text>
</comment>
<dbReference type="PANTHER" id="PTHR21139:SF42">
    <property type="entry name" value="TRIOSEPHOSPHATE ISOMERASE"/>
    <property type="match status" value="1"/>
</dbReference>
<evidence type="ECO:0000256" key="4">
    <source>
        <dbReference type="ARBA" id="ARBA00023152"/>
    </source>
</evidence>
<dbReference type="GO" id="GO:0019563">
    <property type="term" value="P:glycerol catabolic process"/>
    <property type="evidence" value="ECO:0007669"/>
    <property type="project" value="TreeGrafter"/>
</dbReference>
<comment type="subunit">
    <text evidence="5 6">Homodimer.</text>
</comment>
<dbReference type="PANTHER" id="PTHR21139">
    <property type="entry name" value="TRIOSEPHOSPHATE ISOMERASE"/>
    <property type="match status" value="1"/>
</dbReference>
<dbReference type="GO" id="GO:0046166">
    <property type="term" value="P:glyceraldehyde-3-phosphate biosynthetic process"/>
    <property type="evidence" value="ECO:0007669"/>
    <property type="project" value="TreeGrafter"/>
</dbReference>
<comment type="similarity">
    <text evidence="1 5 6">Belongs to the triosephosphate isomerase family.</text>
</comment>
<gene>
    <name evidence="5" type="primary">tpiA</name>
    <name evidence="8" type="ORF">LUA81_04530</name>
    <name evidence="7" type="ORF">LUA82_04580</name>
</gene>
<accession>A0A9Q9BS20</accession>
<evidence type="ECO:0000313" key="9">
    <source>
        <dbReference type="Proteomes" id="UP001059822"/>
    </source>
</evidence>